<name>A0A6J4IMD3_9PROT</name>
<reference evidence="2" key="1">
    <citation type="submission" date="2020-02" db="EMBL/GenBank/DDBJ databases">
        <authorList>
            <person name="Meier V. D."/>
        </authorList>
    </citation>
    <scope>NUCLEOTIDE SEQUENCE</scope>
    <source>
        <strain evidence="2">AVDCRST_MAG04</strain>
    </source>
</reference>
<accession>A0A6J4IMD3</accession>
<sequence>GTREGLGRRAGARGGAEPAGEGQRHQPRHGGGGAGRHARVRPLRQPRRGADRDGQQGLLRRRRRVRPAGAVARGAERRLANGQAGGRGRGGLVRRRRAGFGDDGRPRRVRGGGAVLLPGSEARPHRRHDRRTAVPHPAQDRHGADAALPHLRSGARGGGGPGERGRAGGRGAGAGRRVGTRDGGLRAAGDGRDQAHGGGRHPAARPVRALGVARGAAGGDTRFGRFRRGRGGVPGAAGAGVPGEV</sequence>
<dbReference type="AlphaFoldDB" id="A0A6J4IMD3"/>
<proteinExistence type="predicted"/>
<feature type="compositionally biased region" description="Basic residues" evidence="1">
    <location>
        <begin position="36"/>
        <end position="47"/>
    </location>
</feature>
<feature type="compositionally biased region" description="Basic and acidic residues" evidence="1">
    <location>
        <begin position="179"/>
        <end position="195"/>
    </location>
</feature>
<evidence type="ECO:0000313" key="2">
    <source>
        <dbReference type="EMBL" id="CAA9255801.1"/>
    </source>
</evidence>
<feature type="compositionally biased region" description="Gly residues" evidence="1">
    <location>
        <begin position="231"/>
        <end position="245"/>
    </location>
</feature>
<feature type="compositionally biased region" description="Gly residues" evidence="1">
    <location>
        <begin position="155"/>
        <end position="176"/>
    </location>
</feature>
<gene>
    <name evidence="2" type="ORF">AVDCRST_MAG04-2419</name>
</gene>
<evidence type="ECO:0000256" key="1">
    <source>
        <dbReference type="SAM" id="MobiDB-lite"/>
    </source>
</evidence>
<feature type="region of interest" description="Disordered" evidence="1">
    <location>
        <begin position="1"/>
        <end position="245"/>
    </location>
</feature>
<feature type="non-terminal residue" evidence="2">
    <location>
        <position position="1"/>
    </location>
</feature>
<dbReference type="EC" id="4.2.1.17" evidence="2"/>
<organism evidence="2">
    <name type="scientific">uncultured Acetobacteraceae bacterium</name>
    <dbReference type="NCBI Taxonomy" id="169975"/>
    <lineage>
        <taxon>Bacteria</taxon>
        <taxon>Pseudomonadati</taxon>
        <taxon>Pseudomonadota</taxon>
        <taxon>Alphaproteobacteria</taxon>
        <taxon>Acetobacterales</taxon>
        <taxon>Acetobacteraceae</taxon>
        <taxon>environmental samples</taxon>
    </lineage>
</organism>
<dbReference type="GO" id="GO:0004300">
    <property type="term" value="F:enoyl-CoA hydratase activity"/>
    <property type="evidence" value="ECO:0007669"/>
    <property type="project" value="UniProtKB-EC"/>
</dbReference>
<keyword evidence="2" id="KW-0456">Lyase</keyword>
<feature type="compositionally biased region" description="Low complexity" evidence="1">
    <location>
        <begin position="204"/>
        <end position="215"/>
    </location>
</feature>
<protein>
    <submittedName>
        <fullName evidence="2">Enoyl-CoA hydratase</fullName>
        <ecNumber evidence="2">4.2.1.17</ecNumber>
    </submittedName>
</protein>
<dbReference type="EMBL" id="CADCTL010000166">
    <property type="protein sequence ID" value="CAA9255801.1"/>
    <property type="molecule type" value="Genomic_DNA"/>
</dbReference>
<feature type="non-terminal residue" evidence="2">
    <location>
        <position position="245"/>
    </location>
</feature>